<dbReference type="VEuPathDB" id="FungiDB:CJI97_005121"/>
<dbReference type="VEuPathDB" id="FungiDB:CJI96_0003827"/>
<evidence type="ECO:0000313" key="2">
    <source>
        <dbReference type="Proteomes" id="UP000037122"/>
    </source>
</evidence>
<dbReference type="GO" id="GO:0000423">
    <property type="term" value="P:mitophagy"/>
    <property type="evidence" value="ECO:0007669"/>
    <property type="project" value="InterPro"/>
</dbReference>
<dbReference type="EMBL" id="LGST01000008">
    <property type="protein sequence ID" value="KNE01842.1"/>
    <property type="molecule type" value="Genomic_DNA"/>
</dbReference>
<dbReference type="Proteomes" id="UP000037122">
    <property type="component" value="Unassembled WGS sequence"/>
</dbReference>
<protein>
    <submittedName>
        <fullName evidence="1">Uncharacterized protein</fullName>
    </submittedName>
</protein>
<dbReference type="VEuPathDB" id="FungiDB:B9J08_005037"/>
<dbReference type="VEuPathDB" id="FungiDB:CJJ07_000460"/>
<gene>
    <name evidence="1" type="ORF">QG37_01184</name>
</gene>
<dbReference type="InterPro" id="IPR013898">
    <property type="entry name" value="Atg43"/>
</dbReference>
<evidence type="ECO:0000313" key="1">
    <source>
        <dbReference type="EMBL" id="KNE01842.1"/>
    </source>
</evidence>
<dbReference type="AlphaFoldDB" id="A0A0L0P643"/>
<name>A0A0L0P643_CANAR</name>
<dbReference type="GO" id="GO:0140580">
    <property type="term" value="F:mitochondrion autophagosome adaptor activity"/>
    <property type="evidence" value="ECO:0007669"/>
    <property type="project" value="InterPro"/>
</dbReference>
<dbReference type="PANTHER" id="PTHR38699:SF1">
    <property type="entry name" value="MITOPHAGY RECEPTOR ATG43"/>
    <property type="match status" value="1"/>
</dbReference>
<dbReference type="VEuPathDB" id="FungiDB:CJJ09_004317"/>
<comment type="caution">
    <text evidence="1">The sequence shown here is derived from an EMBL/GenBank/DDBJ whole genome shotgun (WGS) entry which is preliminary data.</text>
</comment>
<dbReference type="PANTHER" id="PTHR38699">
    <property type="entry name" value="CHROMOSOME 1, WHOLE GENOME SHOTGUN SEQUENCE"/>
    <property type="match status" value="1"/>
</dbReference>
<organism evidence="1 2">
    <name type="scientific">Candidozyma auris</name>
    <name type="common">Yeast</name>
    <name type="synonym">Candida auris</name>
    <dbReference type="NCBI Taxonomy" id="498019"/>
    <lineage>
        <taxon>Eukaryota</taxon>
        <taxon>Fungi</taxon>
        <taxon>Dikarya</taxon>
        <taxon>Ascomycota</taxon>
        <taxon>Saccharomycotina</taxon>
        <taxon>Pichiomycetes</taxon>
        <taxon>Metschnikowiaceae</taxon>
        <taxon>Candidozyma</taxon>
    </lineage>
</organism>
<reference evidence="2" key="1">
    <citation type="journal article" date="2015" name="BMC Genomics">
        <title>Draft genome of a commonly misdiagnosed multidrug resistant pathogen Candida auris.</title>
        <authorList>
            <person name="Chatterjee S."/>
            <person name="Alampalli S.V."/>
            <person name="Nageshan R.K."/>
            <person name="Chettiar S.T."/>
            <person name="Joshi S."/>
            <person name="Tatu U.S."/>
        </authorList>
    </citation>
    <scope>NUCLEOTIDE SEQUENCE [LARGE SCALE GENOMIC DNA]</scope>
    <source>
        <strain evidence="2">6684</strain>
    </source>
</reference>
<accession>A0A0L0P643</accession>
<sequence>MQRPPKIPIPDLRFEQSFMRSLNSYASAKVEPLSDAELKVVDEETDETTPELQPLAPITPGIVVFAIVKDQILMPLIQGFLLSGFYIIARPMLRWVIANGQSTGRWLFHILGLDQRPRYVSRPVLGTPL</sequence>
<dbReference type="VEuPathDB" id="FungiDB:QG37_01184"/>
<proteinExistence type="predicted"/>